<feature type="region of interest" description="Disordered" evidence="1">
    <location>
        <begin position="337"/>
        <end position="360"/>
    </location>
</feature>
<evidence type="ECO:0000259" key="3">
    <source>
        <dbReference type="PROSITE" id="PS51762"/>
    </source>
</evidence>
<keyword evidence="4" id="KW-0378">Hydrolase</keyword>
<feature type="compositionally biased region" description="Basic and acidic residues" evidence="1">
    <location>
        <begin position="344"/>
        <end position="360"/>
    </location>
</feature>
<dbReference type="InParanoid" id="A0A2J6T4R7"/>
<dbReference type="InterPro" id="IPR000757">
    <property type="entry name" value="Beta-glucanase-like"/>
</dbReference>
<evidence type="ECO:0000256" key="1">
    <source>
        <dbReference type="SAM" id="MobiDB-lite"/>
    </source>
</evidence>
<sequence>MAGQALALLSILLLCTLGRAQKDNGGSCDCFKTNGSTGAYFSYHRFFDYRNVPYSLTSNPKVLTSASDSSNAPNTSAFFSRTSWTADWAAATWDNSDSINTPNSDATVFMINSPNNVYIESSIDENPAYNTYLTLRTVRTADFQSAAEIDTTALNYHYLSARYLARTVGDAGGCGGIFTWRCPSGSCSASSSDVEEADIEILTAGPQTKIQLTNQPSESASGHSVPEATINATLPNDLEWSAWNEYRYDWLPNLSTWYVNGVSVGSISFQAPKNPAGLILNMWSNGGSWTGNMSVGDSSYLQIQWIEIAYNTSGPVKGSKMVRDGLKLLGRVAEPVTSQVSEQRSPHGDFHPSASRPHDRGWLLSRGSGCRVVCSVDTNVTSTGTPVEVSMAGRGKEWQATRPLIVVSVLLGFWFMS</sequence>
<dbReference type="STRING" id="1095630.A0A2J6T4R7"/>
<dbReference type="CDD" id="cd00413">
    <property type="entry name" value="Glyco_hydrolase_16"/>
    <property type="match status" value="1"/>
</dbReference>
<dbReference type="PANTHER" id="PTHR38121:SF4">
    <property type="entry name" value="GH16 DOMAIN-CONTAINING PROTEIN-RELATED"/>
    <property type="match status" value="1"/>
</dbReference>
<dbReference type="EMBL" id="KZ613837">
    <property type="protein sequence ID" value="PMD58024.1"/>
    <property type="molecule type" value="Genomic_DNA"/>
</dbReference>
<feature type="domain" description="GH16" evidence="3">
    <location>
        <begin position="47"/>
        <end position="314"/>
    </location>
</feature>
<dbReference type="PROSITE" id="PS51762">
    <property type="entry name" value="GH16_2"/>
    <property type="match status" value="1"/>
</dbReference>
<dbReference type="Gene3D" id="2.60.120.200">
    <property type="match status" value="1"/>
</dbReference>
<feature type="chain" id="PRO_5014400318" evidence="2">
    <location>
        <begin position="21"/>
        <end position="417"/>
    </location>
</feature>
<dbReference type="RefSeq" id="XP_024734928.1">
    <property type="nucleotide sequence ID" value="XM_024877059.1"/>
</dbReference>
<evidence type="ECO:0000313" key="4">
    <source>
        <dbReference type="EMBL" id="PMD58024.1"/>
    </source>
</evidence>
<dbReference type="SUPFAM" id="SSF49899">
    <property type="entry name" value="Concanavalin A-like lectins/glucanases"/>
    <property type="match status" value="1"/>
</dbReference>
<evidence type="ECO:0000256" key="2">
    <source>
        <dbReference type="SAM" id="SignalP"/>
    </source>
</evidence>
<dbReference type="GO" id="GO:0004553">
    <property type="term" value="F:hydrolase activity, hydrolyzing O-glycosyl compounds"/>
    <property type="evidence" value="ECO:0007669"/>
    <property type="project" value="InterPro"/>
</dbReference>
<evidence type="ECO:0000313" key="5">
    <source>
        <dbReference type="Proteomes" id="UP000235371"/>
    </source>
</evidence>
<protein>
    <submittedName>
        <fullName evidence="4">Glycoside hydrolase family 16 protein</fullName>
    </submittedName>
</protein>
<dbReference type="Proteomes" id="UP000235371">
    <property type="component" value="Unassembled WGS sequence"/>
</dbReference>
<feature type="signal peptide" evidence="2">
    <location>
        <begin position="1"/>
        <end position="20"/>
    </location>
</feature>
<dbReference type="GeneID" id="36585136"/>
<accession>A0A2J6T4R7</accession>
<dbReference type="GO" id="GO:0005975">
    <property type="term" value="P:carbohydrate metabolic process"/>
    <property type="evidence" value="ECO:0007669"/>
    <property type="project" value="InterPro"/>
</dbReference>
<organism evidence="4 5">
    <name type="scientific">Hyaloscypha bicolor E</name>
    <dbReference type="NCBI Taxonomy" id="1095630"/>
    <lineage>
        <taxon>Eukaryota</taxon>
        <taxon>Fungi</taxon>
        <taxon>Dikarya</taxon>
        <taxon>Ascomycota</taxon>
        <taxon>Pezizomycotina</taxon>
        <taxon>Leotiomycetes</taxon>
        <taxon>Helotiales</taxon>
        <taxon>Hyaloscyphaceae</taxon>
        <taxon>Hyaloscypha</taxon>
        <taxon>Hyaloscypha bicolor</taxon>
    </lineage>
</organism>
<dbReference type="OrthoDB" id="4388755at2759"/>
<dbReference type="InterPro" id="IPR013320">
    <property type="entry name" value="ConA-like_dom_sf"/>
</dbReference>
<reference evidence="4 5" key="1">
    <citation type="submission" date="2016-04" db="EMBL/GenBank/DDBJ databases">
        <title>A degradative enzymes factory behind the ericoid mycorrhizal symbiosis.</title>
        <authorList>
            <consortium name="DOE Joint Genome Institute"/>
            <person name="Martino E."/>
            <person name="Morin E."/>
            <person name="Grelet G."/>
            <person name="Kuo A."/>
            <person name="Kohler A."/>
            <person name="Daghino S."/>
            <person name="Barry K."/>
            <person name="Choi C."/>
            <person name="Cichocki N."/>
            <person name="Clum A."/>
            <person name="Copeland A."/>
            <person name="Hainaut M."/>
            <person name="Haridas S."/>
            <person name="Labutti K."/>
            <person name="Lindquist E."/>
            <person name="Lipzen A."/>
            <person name="Khouja H.-R."/>
            <person name="Murat C."/>
            <person name="Ohm R."/>
            <person name="Olson A."/>
            <person name="Spatafora J."/>
            <person name="Veneault-Fourrey C."/>
            <person name="Henrissat B."/>
            <person name="Grigoriev I."/>
            <person name="Martin F."/>
            <person name="Perotto S."/>
        </authorList>
    </citation>
    <scope>NUCLEOTIDE SEQUENCE [LARGE SCALE GENOMIC DNA]</scope>
    <source>
        <strain evidence="4 5">E</strain>
    </source>
</reference>
<name>A0A2J6T4R7_9HELO</name>
<proteinExistence type="predicted"/>
<keyword evidence="5" id="KW-1185">Reference proteome</keyword>
<keyword evidence="2" id="KW-0732">Signal</keyword>
<dbReference type="PANTHER" id="PTHR38121">
    <property type="entry name" value="GH16 DOMAIN-CONTAINING PROTEIN"/>
    <property type="match status" value="1"/>
</dbReference>
<dbReference type="AlphaFoldDB" id="A0A2J6T4R7"/>
<gene>
    <name evidence="4" type="ORF">K444DRAFT_564373</name>
</gene>